<dbReference type="AlphaFoldDB" id="A0A1B6NRI6"/>
<sequence length="42" mass="4894">YVIGRQLETTEQDLMETVFPHPTLSEMMHESVLDAYGRAIHF</sequence>
<dbReference type="InterPro" id="IPR016156">
    <property type="entry name" value="FAD/NAD-linked_Rdtase_dimer_sf"/>
</dbReference>
<proteinExistence type="predicted"/>
<organism evidence="1">
    <name type="scientific">marine sediment metagenome</name>
    <dbReference type="NCBI Taxonomy" id="412755"/>
    <lineage>
        <taxon>unclassified sequences</taxon>
        <taxon>metagenomes</taxon>
        <taxon>ecological metagenomes</taxon>
    </lineage>
</organism>
<comment type="caution">
    <text evidence="1">The sequence shown here is derived from an EMBL/GenBank/DDBJ whole genome shotgun (WGS) entry which is preliminary data.</text>
</comment>
<dbReference type="EMBL" id="AYSL01001380">
    <property type="protein sequence ID" value="KTF06080.1"/>
    <property type="molecule type" value="Genomic_DNA"/>
</dbReference>
<reference evidence="1" key="1">
    <citation type="submission" date="2013-11" db="EMBL/GenBank/DDBJ databases">
        <title>Microbial diversity, functional groups and degradation webs in Northern and Southern Mediterranean and Red Sea marine crude oil polluted sites.</title>
        <authorList>
            <person name="Daffonchio D."/>
            <person name="Mapelli F."/>
            <person name="Ferrer M."/>
            <person name="Richter M."/>
            <person name="Cherif A."/>
            <person name="Malkawi H.I."/>
            <person name="Yakimov M.M."/>
            <person name="Abdel-Fattah Y.R."/>
            <person name="Blaghen M."/>
            <person name="Golyshin P.N."/>
            <person name="Kalogerakis N."/>
            <person name="Boon N."/>
            <person name="Magagnini M."/>
            <person name="Fava F."/>
        </authorList>
    </citation>
    <scope>NUCLEOTIDE SEQUENCE</scope>
</reference>
<dbReference type="Gene3D" id="3.30.390.30">
    <property type="match status" value="1"/>
</dbReference>
<dbReference type="SUPFAM" id="SSF55424">
    <property type="entry name" value="FAD/NAD-linked reductases, dimerisation (C-terminal) domain"/>
    <property type="match status" value="1"/>
</dbReference>
<evidence type="ECO:0000313" key="1">
    <source>
        <dbReference type="EMBL" id="KTF06080.1"/>
    </source>
</evidence>
<accession>A0A1B6NRI6</accession>
<gene>
    <name evidence="1" type="ORF">MGSAQ_002425</name>
</gene>
<protein>
    <submittedName>
        <fullName evidence="1">Dihydrolipoyl dehydrogenase</fullName>
    </submittedName>
</protein>
<feature type="non-terminal residue" evidence="1">
    <location>
        <position position="1"/>
    </location>
</feature>
<name>A0A1B6NRI6_9ZZZZ</name>